<keyword evidence="1" id="KW-0472">Membrane</keyword>
<evidence type="ECO:0000313" key="4">
    <source>
        <dbReference type="EMBL" id="SEQ99895.1"/>
    </source>
</evidence>
<evidence type="ECO:0000313" key="5">
    <source>
        <dbReference type="Proteomes" id="UP000198512"/>
    </source>
</evidence>
<evidence type="ECO:0000256" key="1">
    <source>
        <dbReference type="SAM" id="Phobius"/>
    </source>
</evidence>
<dbReference type="EMBL" id="FOFP01000013">
    <property type="protein sequence ID" value="SEQ99895.1"/>
    <property type="molecule type" value="Genomic_DNA"/>
</dbReference>
<feature type="transmembrane region" description="Helical" evidence="1">
    <location>
        <begin position="201"/>
        <end position="226"/>
    </location>
</feature>
<feature type="signal peptide" evidence="2">
    <location>
        <begin position="1"/>
        <end position="26"/>
    </location>
</feature>
<keyword evidence="1" id="KW-0812">Transmembrane</keyword>
<dbReference type="InterPro" id="IPR013424">
    <property type="entry name" value="Ice-binding_C"/>
</dbReference>
<accession>A0ABY1BJ99</accession>
<name>A0ABY1BJ99_9PSED</name>
<organism evidence="4 5">
    <name type="scientific">Pseudomonas cuatrocienegasensis</name>
    <dbReference type="NCBI Taxonomy" id="543360"/>
    <lineage>
        <taxon>Bacteria</taxon>
        <taxon>Pseudomonadati</taxon>
        <taxon>Pseudomonadota</taxon>
        <taxon>Gammaproteobacteria</taxon>
        <taxon>Pseudomonadales</taxon>
        <taxon>Pseudomonadaceae</taxon>
        <taxon>Pseudomonas</taxon>
    </lineage>
</organism>
<sequence>MKIRVSRTLVAILFCGLATASHSALAATTTLQYQGAAYGFLNGKIKADFTPSTWWNPGSWGLETQSASAGGFNMLDKGTGQSLIAWCVDVFTAISNKFDYTVGSPSQLNRSDDLQKLVNQRYAQVTDTKTSAAFQLAIWEIVTDTGGGYSLNNGTFQASGFGNAQALAREWLKLDGVNTGNYKISYFYDSILNDKNTSQNLIAVSAVPLPGAAVLMLSALGLAGLVSRRRRASKSLPGAEHQHSVAAI</sequence>
<dbReference type="RefSeq" id="WP_139133821.1">
    <property type="nucleotide sequence ID" value="NZ_FOFP01000013.1"/>
</dbReference>
<comment type="caution">
    <text evidence="4">The sequence shown here is derived from an EMBL/GenBank/DDBJ whole genome shotgun (WGS) entry which is preliminary data.</text>
</comment>
<evidence type="ECO:0000259" key="3">
    <source>
        <dbReference type="Pfam" id="PF07589"/>
    </source>
</evidence>
<feature type="domain" description="Ice-binding protein C-terminal" evidence="3">
    <location>
        <begin position="206"/>
        <end position="230"/>
    </location>
</feature>
<dbReference type="Pfam" id="PF07589">
    <property type="entry name" value="PEP-CTERM"/>
    <property type="match status" value="1"/>
</dbReference>
<feature type="chain" id="PRO_5046760128" description="Ice-binding protein C-terminal domain-containing protein" evidence="2">
    <location>
        <begin position="27"/>
        <end position="248"/>
    </location>
</feature>
<dbReference type="Proteomes" id="UP000198512">
    <property type="component" value="Unassembled WGS sequence"/>
</dbReference>
<gene>
    <name evidence="4" type="ORF">SAMN05216600_11330</name>
</gene>
<protein>
    <recommendedName>
        <fullName evidence="3">Ice-binding protein C-terminal domain-containing protein</fullName>
    </recommendedName>
</protein>
<keyword evidence="1" id="KW-1133">Transmembrane helix</keyword>
<evidence type="ECO:0000256" key="2">
    <source>
        <dbReference type="SAM" id="SignalP"/>
    </source>
</evidence>
<reference evidence="4 5" key="1">
    <citation type="submission" date="2016-10" db="EMBL/GenBank/DDBJ databases">
        <authorList>
            <person name="Varghese N."/>
            <person name="Submissions S."/>
        </authorList>
    </citation>
    <scope>NUCLEOTIDE SEQUENCE [LARGE SCALE GENOMIC DNA]</scope>
    <source>
        <strain evidence="4 5">CIP 109853</strain>
    </source>
</reference>
<keyword evidence="5" id="KW-1185">Reference proteome</keyword>
<keyword evidence="2" id="KW-0732">Signal</keyword>
<proteinExistence type="predicted"/>